<dbReference type="Proteomes" id="UP000033109">
    <property type="component" value="Chromosome"/>
</dbReference>
<dbReference type="EMBL" id="CP009621">
    <property type="protein sequence ID" value="AKD04621.1"/>
    <property type="molecule type" value="Genomic_DNA"/>
</dbReference>
<dbReference type="Pfam" id="PF05013">
    <property type="entry name" value="FGase"/>
    <property type="match status" value="1"/>
</dbReference>
<reference evidence="1 2" key="1">
    <citation type="journal article" date="2015" name="Sci. Rep.">
        <title>Unraveling adaptation of Pontibacter korlensis to radiation and infertility in desert through complete genome and comparative transcriptomic analysis.</title>
        <authorList>
            <person name="Dai J."/>
            <person name="Dai W."/>
            <person name="Qiu C."/>
            <person name="Yang Z."/>
            <person name="Zhang Y."/>
            <person name="Zhou M."/>
            <person name="Zhang L."/>
            <person name="Fang C."/>
            <person name="Gao Q."/>
            <person name="Yang Q."/>
            <person name="Li X."/>
            <person name="Wang Z."/>
            <person name="Wang Z."/>
            <person name="Jia Z."/>
            <person name="Chen X."/>
        </authorList>
    </citation>
    <scope>NUCLEOTIDE SEQUENCE [LARGE SCALE GENOMIC DNA]</scope>
    <source>
        <strain evidence="1 2">X14-1T</strain>
    </source>
</reference>
<dbReference type="HOGENOM" id="CLU_079628_0_0_10"/>
<dbReference type="OrthoDB" id="9815326at2"/>
<dbReference type="InterPro" id="IPR007709">
    <property type="entry name" value="N-FG_amidohydro"/>
</dbReference>
<dbReference type="AlphaFoldDB" id="A0A0E3UYP2"/>
<dbReference type="RefSeq" id="WP_046312486.1">
    <property type="nucleotide sequence ID" value="NZ_CBCSCY010000013.1"/>
</dbReference>
<protein>
    <submittedName>
        <fullName evidence="1">N-formylglutamate amidohydrolase</fullName>
    </submittedName>
</protein>
<gene>
    <name evidence="1" type="ORF">PKOR_17860</name>
</gene>
<dbReference type="PATRIC" id="fig|400092.3.peg.3915"/>
<proteinExistence type="predicted"/>
<sequence>MLKLLITCEHGGNQIPSAYAALFENKQEILQSHRGYDIGALELYEKLEDMADKAFCSTTSRLLVELNRSQHHKSLFSAITQSLPDKEKKTILKNYYFPYRNRIEELIQDLVMVGHRVLHISLHSFTPILDGEVRKADIGLLYDPKRSGEHTFCRLWKKELQDQQKELLVRFNYPYLGIADGFATYLRKKFTDEQYIGIELEVNQKYAEEGGEAWLKLQQLIRRSLKNALLQFSPEEKNRASA</sequence>
<keyword evidence="1" id="KW-0378">Hydrolase</keyword>
<evidence type="ECO:0000313" key="1">
    <source>
        <dbReference type="EMBL" id="AKD04621.1"/>
    </source>
</evidence>
<dbReference type="STRING" id="400092.PKOR_17860"/>
<organism evidence="1 2">
    <name type="scientific">Pontibacter korlensis</name>
    <dbReference type="NCBI Taxonomy" id="400092"/>
    <lineage>
        <taxon>Bacteria</taxon>
        <taxon>Pseudomonadati</taxon>
        <taxon>Bacteroidota</taxon>
        <taxon>Cytophagia</taxon>
        <taxon>Cytophagales</taxon>
        <taxon>Hymenobacteraceae</taxon>
        <taxon>Pontibacter</taxon>
    </lineage>
</organism>
<dbReference type="KEGG" id="pko:PKOR_17860"/>
<accession>A0A0E3UYP2</accession>
<keyword evidence="2" id="KW-1185">Reference proteome</keyword>
<dbReference type="SUPFAM" id="SSF53187">
    <property type="entry name" value="Zn-dependent exopeptidases"/>
    <property type="match status" value="1"/>
</dbReference>
<dbReference type="Gene3D" id="3.40.630.40">
    <property type="entry name" value="Zn-dependent exopeptidases"/>
    <property type="match status" value="1"/>
</dbReference>
<evidence type="ECO:0000313" key="2">
    <source>
        <dbReference type="Proteomes" id="UP000033109"/>
    </source>
</evidence>
<name>A0A0E3UYP2_9BACT</name>
<dbReference type="GO" id="GO:0016787">
    <property type="term" value="F:hydrolase activity"/>
    <property type="evidence" value="ECO:0007669"/>
    <property type="project" value="UniProtKB-KW"/>
</dbReference>